<keyword evidence="3 6" id="KW-0285">Flavoprotein</keyword>
<protein>
    <recommendedName>
        <fullName evidence="12">Acyl-CoA dehydrogenase</fullName>
    </recommendedName>
</protein>
<dbReference type="Pfam" id="PF02771">
    <property type="entry name" value="Acyl-CoA_dh_N"/>
    <property type="match status" value="1"/>
</dbReference>
<reference evidence="10 11" key="1">
    <citation type="submission" date="2016-10" db="EMBL/GenBank/DDBJ databases">
        <authorList>
            <person name="de Groot N.N."/>
        </authorList>
    </citation>
    <scope>NUCLEOTIDE SEQUENCE [LARGE SCALE GENOMIC DNA]</scope>
    <source>
        <strain evidence="10 11">DSM 43941</strain>
    </source>
</reference>
<feature type="domain" description="Acyl-CoA dehydrogenase/oxidase N-terminal" evidence="9">
    <location>
        <begin position="6"/>
        <end position="118"/>
    </location>
</feature>
<dbReference type="InterPro" id="IPR006089">
    <property type="entry name" value="Acyl-CoA_DH_CS"/>
</dbReference>
<dbReference type="FunFam" id="2.40.110.10:FF:000009">
    <property type="entry name" value="Acyl-CoA dehydrogenase"/>
    <property type="match status" value="1"/>
</dbReference>
<dbReference type="Gene3D" id="1.20.140.10">
    <property type="entry name" value="Butyryl-CoA Dehydrogenase, subunit A, domain 3"/>
    <property type="match status" value="1"/>
</dbReference>
<dbReference type="Pfam" id="PF02770">
    <property type="entry name" value="Acyl-CoA_dh_M"/>
    <property type="match status" value="1"/>
</dbReference>
<accession>A0A1H2AF22</accession>
<organism evidence="10 11">
    <name type="scientific">Actinoplanes derwentensis</name>
    <dbReference type="NCBI Taxonomy" id="113562"/>
    <lineage>
        <taxon>Bacteria</taxon>
        <taxon>Bacillati</taxon>
        <taxon>Actinomycetota</taxon>
        <taxon>Actinomycetes</taxon>
        <taxon>Micromonosporales</taxon>
        <taxon>Micromonosporaceae</taxon>
        <taxon>Actinoplanes</taxon>
    </lineage>
</organism>
<dbReference type="STRING" id="113562.SAMN04489716_3827"/>
<dbReference type="InterPro" id="IPR037069">
    <property type="entry name" value="AcylCoA_DH/ox_N_sf"/>
</dbReference>
<gene>
    <name evidence="10" type="ORF">SAMN04489716_3827</name>
</gene>
<evidence type="ECO:0000259" key="7">
    <source>
        <dbReference type="Pfam" id="PF00441"/>
    </source>
</evidence>
<dbReference type="PROSITE" id="PS00073">
    <property type="entry name" value="ACYL_COA_DH_2"/>
    <property type="match status" value="1"/>
</dbReference>
<dbReference type="PANTHER" id="PTHR43884:SF12">
    <property type="entry name" value="ISOVALERYL-COA DEHYDROGENASE, MITOCHONDRIAL-RELATED"/>
    <property type="match status" value="1"/>
</dbReference>
<dbReference type="InterPro" id="IPR036250">
    <property type="entry name" value="AcylCo_DH-like_C"/>
</dbReference>
<evidence type="ECO:0000313" key="10">
    <source>
        <dbReference type="EMBL" id="SDT44595.1"/>
    </source>
</evidence>
<keyword evidence="5 6" id="KW-0560">Oxidoreductase</keyword>
<dbReference type="InterPro" id="IPR046373">
    <property type="entry name" value="Acyl-CoA_Oxase/DH_mid-dom_sf"/>
</dbReference>
<dbReference type="SUPFAM" id="SSF47203">
    <property type="entry name" value="Acyl-CoA dehydrogenase C-terminal domain-like"/>
    <property type="match status" value="1"/>
</dbReference>
<dbReference type="OrthoDB" id="3176804at2"/>
<dbReference type="InterPro" id="IPR006091">
    <property type="entry name" value="Acyl-CoA_Oxase/DH_mid-dom"/>
</dbReference>
<dbReference type="PANTHER" id="PTHR43884">
    <property type="entry name" value="ACYL-COA DEHYDROGENASE"/>
    <property type="match status" value="1"/>
</dbReference>
<dbReference type="EMBL" id="LT629758">
    <property type="protein sequence ID" value="SDT44595.1"/>
    <property type="molecule type" value="Genomic_DNA"/>
</dbReference>
<evidence type="ECO:0000256" key="5">
    <source>
        <dbReference type="ARBA" id="ARBA00023002"/>
    </source>
</evidence>
<evidence type="ECO:0000256" key="4">
    <source>
        <dbReference type="ARBA" id="ARBA00022827"/>
    </source>
</evidence>
<dbReference type="SUPFAM" id="SSF56645">
    <property type="entry name" value="Acyl-CoA dehydrogenase NM domain-like"/>
    <property type="match status" value="1"/>
</dbReference>
<dbReference type="GO" id="GO:0003995">
    <property type="term" value="F:acyl-CoA dehydrogenase activity"/>
    <property type="evidence" value="ECO:0007669"/>
    <property type="project" value="InterPro"/>
</dbReference>
<dbReference type="FunFam" id="1.10.540.10:FF:000002">
    <property type="entry name" value="Acyl-CoA dehydrogenase FadE19"/>
    <property type="match status" value="1"/>
</dbReference>
<keyword evidence="4 6" id="KW-0274">FAD</keyword>
<evidence type="ECO:0000256" key="1">
    <source>
        <dbReference type="ARBA" id="ARBA00001974"/>
    </source>
</evidence>
<dbReference type="GO" id="GO:0050660">
    <property type="term" value="F:flavin adenine dinucleotide binding"/>
    <property type="evidence" value="ECO:0007669"/>
    <property type="project" value="InterPro"/>
</dbReference>
<evidence type="ECO:0000313" key="11">
    <source>
        <dbReference type="Proteomes" id="UP000198688"/>
    </source>
</evidence>
<dbReference type="Pfam" id="PF00441">
    <property type="entry name" value="Acyl-CoA_dh_1"/>
    <property type="match status" value="1"/>
</dbReference>
<evidence type="ECO:0000256" key="2">
    <source>
        <dbReference type="ARBA" id="ARBA00009347"/>
    </source>
</evidence>
<dbReference type="Proteomes" id="UP000198688">
    <property type="component" value="Chromosome I"/>
</dbReference>
<dbReference type="RefSeq" id="WP_092545886.1">
    <property type="nucleotide sequence ID" value="NZ_BOMJ01000055.1"/>
</dbReference>
<dbReference type="AlphaFoldDB" id="A0A1H2AF22"/>
<evidence type="ECO:0000259" key="8">
    <source>
        <dbReference type="Pfam" id="PF02770"/>
    </source>
</evidence>
<name>A0A1H2AF22_9ACTN</name>
<sequence length="382" mass="40751">MNLGLSQEQEQFRALAREWVDREVVPHATEWDRAEQVDPKIVGKLAELGFLGLGIDEELGGSGGDFLTYCLMMEELGRGDTSVRGIVSVSLGLVAKSIQAYGTEEQKTRWLPALCEGETVGCFGLTEPGTGSDASSLITKAVRDGDDWVISGEKVFITNGTWAGVALIFARTGGPGPKGITAFLVPTDNKGFVRTEIKGKLGLRGQATASITLDQVRLNDDCRLGDEGAGFKIAMAALDKGRIAVAAGSVGLARGCLEASIGYAKERTQFGKPIASFQLVQEMISDIAVETDAARLLVWRAADLVDRGLPYRTEASMAKLFATEAAVKAANQAIQIFGGYGYVDEFPVGKAMRDARVTTLYEGTSQIQKLLIGRALTGISAF</sequence>
<evidence type="ECO:0000256" key="6">
    <source>
        <dbReference type="RuleBase" id="RU362125"/>
    </source>
</evidence>
<keyword evidence="11" id="KW-1185">Reference proteome</keyword>
<comment type="similarity">
    <text evidence="2 6">Belongs to the acyl-CoA dehydrogenase family.</text>
</comment>
<evidence type="ECO:0000256" key="3">
    <source>
        <dbReference type="ARBA" id="ARBA00022630"/>
    </source>
</evidence>
<dbReference type="InterPro" id="IPR009075">
    <property type="entry name" value="AcylCo_DH/oxidase_C"/>
</dbReference>
<comment type="cofactor">
    <cofactor evidence="1 6">
        <name>FAD</name>
        <dbReference type="ChEBI" id="CHEBI:57692"/>
    </cofactor>
</comment>
<dbReference type="PIRSF" id="PIRSF016578">
    <property type="entry name" value="HsaA"/>
    <property type="match status" value="1"/>
</dbReference>
<dbReference type="InterPro" id="IPR013786">
    <property type="entry name" value="AcylCoA_DH/ox_N"/>
</dbReference>
<dbReference type="Gene3D" id="1.10.540.10">
    <property type="entry name" value="Acyl-CoA dehydrogenase/oxidase, N-terminal domain"/>
    <property type="match status" value="1"/>
</dbReference>
<feature type="domain" description="Acyl-CoA oxidase/dehydrogenase middle" evidence="8">
    <location>
        <begin position="122"/>
        <end position="216"/>
    </location>
</feature>
<evidence type="ECO:0008006" key="12">
    <source>
        <dbReference type="Google" id="ProtNLM"/>
    </source>
</evidence>
<evidence type="ECO:0000259" key="9">
    <source>
        <dbReference type="Pfam" id="PF02771"/>
    </source>
</evidence>
<dbReference type="FunFam" id="1.20.140.10:FF:000004">
    <property type="entry name" value="Acyl-CoA dehydrogenase FadE25"/>
    <property type="match status" value="1"/>
</dbReference>
<dbReference type="InterPro" id="IPR009100">
    <property type="entry name" value="AcylCoA_DH/oxidase_NM_dom_sf"/>
</dbReference>
<proteinExistence type="inferred from homology"/>
<feature type="domain" description="Acyl-CoA dehydrogenase/oxidase C-terminal" evidence="7">
    <location>
        <begin position="228"/>
        <end position="376"/>
    </location>
</feature>
<dbReference type="Gene3D" id="2.40.110.10">
    <property type="entry name" value="Butyryl-CoA Dehydrogenase, subunit A, domain 2"/>
    <property type="match status" value="1"/>
</dbReference>